<sequence>MKYIFLLCLLVCGVYASNAVQEKVYDCNNIPGGPKSNLFVKAASGVVECRCQQLLGGCKRNYAPVCDVTGESYSNFCTFCHTVGKNLANGTPPPVYKGSQENEEC</sequence>
<dbReference type="OrthoDB" id="126772at2759"/>
<dbReference type="OMA" id="YAMGMET"/>
<name>H2Y1G4_CIOIN</name>
<dbReference type="SUPFAM" id="SSF100895">
    <property type="entry name" value="Kazal-type serine protease inhibitors"/>
    <property type="match status" value="1"/>
</dbReference>
<dbReference type="Ensembl" id="ENSCINT00000034949.1">
    <property type="protein sequence ID" value="ENSCINP00000035748.1"/>
    <property type="gene ID" value="ENSCING00000018760.1"/>
</dbReference>
<dbReference type="RefSeq" id="XP_026693983.1">
    <property type="nucleotide sequence ID" value="XM_026838182.1"/>
</dbReference>
<accession>A0A1W2W4C9</accession>
<evidence type="ECO:0000259" key="2">
    <source>
        <dbReference type="PROSITE" id="PS00282"/>
    </source>
</evidence>
<keyword evidence="1" id="KW-0732">Signal</keyword>
<feature type="domain" description="Kazal-like" evidence="2">
    <location>
        <begin position="58"/>
        <end position="80"/>
    </location>
</feature>
<dbReference type="InParanoid" id="H2Y1G4"/>
<dbReference type="PROSITE" id="PS00282">
    <property type="entry name" value="KAZAL_1"/>
    <property type="match status" value="1"/>
</dbReference>
<feature type="signal peptide" evidence="1">
    <location>
        <begin position="1"/>
        <end position="16"/>
    </location>
</feature>
<reference evidence="4" key="1">
    <citation type="journal article" date="2002" name="Science">
        <title>The draft genome of Ciona intestinalis: insights into chordate and vertebrate origins.</title>
        <authorList>
            <person name="Dehal P."/>
            <person name="Satou Y."/>
            <person name="Campbell R.K."/>
            <person name="Chapman J."/>
            <person name="Degnan B."/>
            <person name="De Tomaso A."/>
            <person name="Davidson B."/>
            <person name="Di Gregorio A."/>
            <person name="Gelpke M."/>
            <person name="Goodstein D.M."/>
            <person name="Harafuji N."/>
            <person name="Hastings K.E."/>
            <person name="Ho I."/>
            <person name="Hotta K."/>
            <person name="Huang W."/>
            <person name="Kawashima T."/>
            <person name="Lemaire P."/>
            <person name="Martinez D."/>
            <person name="Meinertzhagen I.A."/>
            <person name="Necula S."/>
            <person name="Nonaka M."/>
            <person name="Putnam N."/>
            <person name="Rash S."/>
            <person name="Saiga H."/>
            <person name="Satake M."/>
            <person name="Terry A."/>
            <person name="Yamada L."/>
            <person name="Wang H.G."/>
            <person name="Awazu S."/>
            <person name="Azumi K."/>
            <person name="Boore J."/>
            <person name="Branno M."/>
            <person name="Chin-Bow S."/>
            <person name="DeSantis R."/>
            <person name="Doyle S."/>
            <person name="Francino P."/>
            <person name="Keys D.N."/>
            <person name="Haga S."/>
            <person name="Hayashi H."/>
            <person name="Hino K."/>
            <person name="Imai K.S."/>
            <person name="Inaba K."/>
            <person name="Kano S."/>
            <person name="Kobayashi K."/>
            <person name="Kobayashi M."/>
            <person name="Lee B.I."/>
            <person name="Makabe K.W."/>
            <person name="Manohar C."/>
            <person name="Matassi G."/>
            <person name="Medina M."/>
            <person name="Mochizuki Y."/>
            <person name="Mount S."/>
            <person name="Morishita T."/>
            <person name="Miura S."/>
            <person name="Nakayama A."/>
            <person name="Nishizaka S."/>
            <person name="Nomoto H."/>
            <person name="Ohta F."/>
            <person name="Oishi K."/>
            <person name="Rigoutsos I."/>
            <person name="Sano M."/>
            <person name="Sasaki A."/>
            <person name="Sasakura Y."/>
            <person name="Shoguchi E."/>
            <person name="Shin-i T."/>
            <person name="Spagnuolo A."/>
            <person name="Stainier D."/>
            <person name="Suzuki M.M."/>
            <person name="Tassy O."/>
            <person name="Takatori N."/>
            <person name="Tokuoka M."/>
            <person name="Yagi K."/>
            <person name="Yoshizaki F."/>
            <person name="Wada S."/>
            <person name="Zhang C."/>
            <person name="Hyatt P.D."/>
            <person name="Larimer F."/>
            <person name="Detter C."/>
            <person name="Doggett N."/>
            <person name="Glavina T."/>
            <person name="Hawkins T."/>
            <person name="Richardson P."/>
            <person name="Lucas S."/>
            <person name="Kohara Y."/>
            <person name="Levine M."/>
            <person name="Satoh N."/>
            <person name="Rokhsar D.S."/>
        </authorList>
    </citation>
    <scope>NUCLEOTIDE SEQUENCE [LARGE SCALE GENOMIC DNA]</scope>
</reference>
<dbReference type="AlphaFoldDB" id="H2Y1G4"/>
<evidence type="ECO:0000256" key="1">
    <source>
        <dbReference type="SAM" id="SignalP"/>
    </source>
</evidence>
<feature type="chain" id="PRO_5014093555" evidence="1">
    <location>
        <begin position="17"/>
        <end position="105"/>
    </location>
</feature>
<dbReference type="Proteomes" id="UP000008144">
    <property type="component" value="Unassembled WGS sequence"/>
</dbReference>
<dbReference type="Pfam" id="PF00050">
    <property type="entry name" value="Kazal_1"/>
    <property type="match status" value="1"/>
</dbReference>
<proteinExistence type="predicted"/>
<gene>
    <name evidence="3" type="primary">LOC100179753</name>
</gene>
<protein>
    <submittedName>
        <fullName evidence="3">Uncharacterized LOC100179753</fullName>
    </submittedName>
</protein>
<dbReference type="GeneID" id="100179753"/>
<accession>H2Y1G4</accession>
<dbReference type="KEGG" id="cin:100179753"/>
<evidence type="ECO:0000313" key="3">
    <source>
        <dbReference type="Ensembl" id="ENSCINP00000035748.1"/>
    </source>
</evidence>
<dbReference type="Gene3D" id="3.30.60.30">
    <property type="match status" value="1"/>
</dbReference>
<dbReference type="InterPro" id="IPR036058">
    <property type="entry name" value="Kazal_dom_sf"/>
</dbReference>
<dbReference type="HOGENOM" id="CLU_2235614_0_0_1"/>
<keyword evidence="4" id="KW-1185">Reference proteome</keyword>
<dbReference type="GeneTree" id="ENSGT00660000097422"/>
<reference evidence="3" key="3">
    <citation type="submission" date="2025-09" db="UniProtKB">
        <authorList>
            <consortium name="Ensembl"/>
        </authorList>
    </citation>
    <scope>IDENTIFICATION</scope>
</reference>
<dbReference type="InterPro" id="IPR002350">
    <property type="entry name" value="Kazal_dom"/>
</dbReference>
<evidence type="ECO:0000313" key="4">
    <source>
        <dbReference type="Proteomes" id="UP000008144"/>
    </source>
</evidence>
<organism evidence="3 4">
    <name type="scientific">Ciona intestinalis</name>
    <name type="common">Transparent sea squirt</name>
    <name type="synonym">Ascidia intestinalis</name>
    <dbReference type="NCBI Taxonomy" id="7719"/>
    <lineage>
        <taxon>Eukaryota</taxon>
        <taxon>Metazoa</taxon>
        <taxon>Chordata</taxon>
        <taxon>Tunicata</taxon>
        <taxon>Ascidiacea</taxon>
        <taxon>Phlebobranchia</taxon>
        <taxon>Cionidae</taxon>
        <taxon>Ciona</taxon>
    </lineage>
</organism>
<reference evidence="3" key="2">
    <citation type="submission" date="2025-08" db="UniProtKB">
        <authorList>
            <consortium name="Ensembl"/>
        </authorList>
    </citation>
    <scope>IDENTIFICATION</scope>
</reference>